<accession>X1L2W0</accession>
<dbReference type="FunFam" id="3.20.20.140:FF:000005">
    <property type="entry name" value="TatD family hydrolase"/>
    <property type="match status" value="1"/>
</dbReference>
<keyword evidence="1" id="KW-0479">Metal-binding</keyword>
<dbReference type="InterPro" id="IPR001130">
    <property type="entry name" value="TatD-like"/>
</dbReference>
<evidence type="ECO:0000256" key="2">
    <source>
        <dbReference type="ARBA" id="ARBA00022801"/>
    </source>
</evidence>
<dbReference type="AlphaFoldDB" id="X1L2W0"/>
<keyword evidence="2" id="KW-0378">Hydrolase</keyword>
<dbReference type="PANTHER" id="PTHR46124">
    <property type="entry name" value="D-AMINOACYL-TRNA DEACYLASE"/>
    <property type="match status" value="1"/>
</dbReference>
<dbReference type="GO" id="GO:0016788">
    <property type="term" value="F:hydrolase activity, acting on ester bonds"/>
    <property type="evidence" value="ECO:0007669"/>
    <property type="project" value="InterPro"/>
</dbReference>
<reference evidence="3" key="1">
    <citation type="journal article" date="2014" name="Front. Microbiol.">
        <title>High frequency of phylogenetically diverse reductive dehalogenase-homologous genes in deep subseafloor sedimentary metagenomes.</title>
        <authorList>
            <person name="Kawai M."/>
            <person name="Futagami T."/>
            <person name="Toyoda A."/>
            <person name="Takaki Y."/>
            <person name="Nishi S."/>
            <person name="Hori S."/>
            <person name="Arai W."/>
            <person name="Tsubouchi T."/>
            <person name="Morono Y."/>
            <person name="Uchiyama I."/>
            <person name="Ito T."/>
            <person name="Fujiyama A."/>
            <person name="Inagaki F."/>
            <person name="Takami H."/>
        </authorList>
    </citation>
    <scope>NUCLEOTIDE SEQUENCE</scope>
    <source>
        <strain evidence="3">Expedition CK06-06</strain>
    </source>
</reference>
<dbReference type="SUPFAM" id="SSF51556">
    <property type="entry name" value="Metallo-dependent hydrolases"/>
    <property type="match status" value="1"/>
</dbReference>
<dbReference type="InterPro" id="IPR018228">
    <property type="entry name" value="DNase_TatD-rel_CS"/>
</dbReference>
<comment type="caution">
    <text evidence="3">The sequence shown here is derived from an EMBL/GenBank/DDBJ whole genome shotgun (WGS) entry which is preliminary data.</text>
</comment>
<dbReference type="GO" id="GO:0004536">
    <property type="term" value="F:DNA nuclease activity"/>
    <property type="evidence" value="ECO:0007669"/>
    <property type="project" value="InterPro"/>
</dbReference>
<dbReference type="InterPro" id="IPR032466">
    <property type="entry name" value="Metal_Hydrolase"/>
</dbReference>
<dbReference type="CDD" id="cd01310">
    <property type="entry name" value="TatD_DNAse"/>
    <property type="match status" value="1"/>
</dbReference>
<dbReference type="EMBL" id="BARV01000321">
    <property type="protein sequence ID" value="GAH96784.1"/>
    <property type="molecule type" value="Genomic_DNA"/>
</dbReference>
<dbReference type="GO" id="GO:0005829">
    <property type="term" value="C:cytosol"/>
    <property type="evidence" value="ECO:0007669"/>
    <property type="project" value="TreeGrafter"/>
</dbReference>
<dbReference type="NCBIfam" id="TIGR00010">
    <property type="entry name" value="YchF/TatD family DNA exonuclease"/>
    <property type="match status" value="1"/>
</dbReference>
<dbReference type="PANTHER" id="PTHR46124:SF2">
    <property type="entry name" value="D-AMINOACYL-TRNA DEACYLASE"/>
    <property type="match status" value="1"/>
</dbReference>
<dbReference type="InterPro" id="IPR015991">
    <property type="entry name" value="TatD/YcfH-like"/>
</dbReference>
<sequence length="259" mass="29020">MIKVSIFFVETHTHLDLIKRNAQEVVKDAAEKKVTKMVTIGIDLESSKIALEFASLFEGVYAAIGFHPHESKFLDEENLKELEKLAVAKKNEVVAIGETGLDYYWNHSTLPCQMEAFKKQISLAQKLNLPLIIHDREAHQDTLKILIEEAKGLKILLHCFSGDLNMAKVCIERGYYLGIGGVVTFNNAKKLRATVKEVSLENLVLETDSPYLAPHPFRGKPNEPKYIPLIAEKIAEVKGISLEKVAKTTSKTAQEFFGI</sequence>
<evidence type="ECO:0000256" key="1">
    <source>
        <dbReference type="ARBA" id="ARBA00022723"/>
    </source>
</evidence>
<gene>
    <name evidence="3" type="ORF">S06H3_01318</name>
</gene>
<dbReference type="GO" id="GO:0046872">
    <property type="term" value="F:metal ion binding"/>
    <property type="evidence" value="ECO:0007669"/>
    <property type="project" value="UniProtKB-KW"/>
</dbReference>
<dbReference type="Pfam" id="PF01026">
    <property type="entry name" value="TatD_DNase"/>
    <property type="match status" value="1"/>
</dbReference>
<name>X1L2W0_9ZZZZ</name>
<evidence type="ECO:0000313" key="3">
    <source>
        <dbReference type="EMBL" id="GAH96784.1"/>
    </source>
</evidence>
<dbReference type="PIRSF" id="PIRSF005902">
    <property type="entry name" value="DNase_TatD"/>
    <property type="match status" value="1"/>
</dbReference>
<organism evidence="3">
    <name type="scientific">marine sediment metagenome</name>
    <dbReference type="NCBI Taxonomy" id="412755"/>
    <lineage>
        <taxon>unclassified sequences</taxon>
        <taxon>metagenomes</taxon>
        <taxon>ecological metagenomes</taxon>
    </lineage>
</organism>
<dbReference type="PROSITE" id="PS01091">
    <property type="entry name" value="TATD_3"/>
    <property type="match status" value="1"/>
</dbReference>
<protein>
    <recommendedName>
        <fullName evidence="4">Hydrolase TatD</fullName>
    </recommendedName>
</protein>
<dbReference type="Gene3D" id="3.20.20.140">
    <property type="entry name" value="Metal-dependent hydrolases"/>
    <property type="match status" value="1"/>
</dbReference>
<proteinExistence type="predicted"/>
<evidence type="ECO:0008006" key="4">
    <source>
        <dbReference type="Google" id="ProtNLM"/>
    </source>
</evidence>